<dbReference type="Proteomes" id="UP000298030">
    <property type="component" value="Unassembled WGS sequence"/>
</dbReference>
<reference evidence="1 2" key="1">
    <citation type="journal article" date="2019" name="Nat. Ecol. Evol.">
        <title>Megaphylogeny resolves global patterns of mushroom evolution.</title>
        <authorList>
            <person name="Varga T."/>
            <person name="Krizsan K."/>
            <person name="Foldi C."/>
            <person name="Dima B."/>
            <person name="Sanchez-Garcia M."/>
            <person name="Sanchez-Ramirez S."/>
            <person name="Szollosi G.J."/>
            <person name="Szarkandi J.G."/>
            <person name="Papp V."/>
            <person name="Albert L."/>
            <person name="Andreopoulos W."/>
            <person name="Angelini C."/>
            <person name="Antonin V."/>
            <person name="Barry K.W."/>
            <person name="Bougher N.L."/>
            <person name="Buchanan P."/>
            <person name="Buyck B."/>
            <person name="Bense V."/>
            <person name="Catcheside P."/>
            <person name="Chovatia M."/>
            <person name="Cooper J."/>
            <person name="Damon W."/>
            <person name="Desjardin D."/>
            <person name="Finy P."/>
            <person name="Geml J."/>
            <person name="Haridas S."/>
            <person name="Hughes K."/>
            <person name="Justo A."/>
            <person name="Karasinski D."/>
            <person name="Kautmanova I."/>
            <person name="Kiss B."/>
            <person name="Kocsube S."/>
            <person name="Kotiranta H."/>
            <person name="LaButti K.M."/>
            <person name="Lechner B.E."/>
            <person name="Liimatainen K."/>
            <person name="Lipzen A."/>
            <person name="Lukacs Z."/>
            <person name="Mihaltcheva S."/>
            <person name="Morgado L.N."/>
            <person name="Niskanen T."/>
            <person name="Noordeloos M.E."/>
            <person name="Ohm R.A."/>
            <person name="Ortiz-Santana B."/>
            <person name="Ovrebo C."/>
            <person name="Racz N."/>
            <person name="Riley R."/>
            <person name="Savchenko A."/>
            <person name="Shiryaev A."/>
            <person name="Soop K."/>
            <person name="Spirin V."/>
            <person name="Szebenyi C."/>
            <person name="Tomsovsky M."/>
            <person name="Tulloss R.E."/>
            <person name="Uehling J."/>
            <person name="Grigoriev I.V."/>
            <person name="Vagvolgyi C."/>
            <person name="Papp T."/>
            <person name="Martin F.M."/>
            <person name="Miettinen O."/>
            <person name="Hibbett D.S."/>
            <person name="Nagy L.G."/>
        </authorList>
    </citation>
    <scope>NUCLEOTIDE SEQUENCE [LARGE SCALE GENOMIC DNA]</scope>
    <source>
        <strain evidence="1 2">FP101781</strain>
    </source>
</reference>
<dbReference type="AlphaFoldDB" id="A0A4Y7T6E8"/>
<sequence>MSISSLIYYPPSPPFTFVFQDLQTGHCSPFQNPVSLNSQCSRYPVPGGRIFFAKVLQSCQNLKTLTLDFQSTVLCYKNEWREDLFVEKICFPKLHTLRFRRLNEETYETFGAILNTPSLKVLDSRFQTKEGLVNLSDTHFWEAATSAIDSSTLVHLRLHALKKMGESIRALVEAINSPLHLTLDEVDIDASFSEDLITGDHLGDLRTLGLLNFLVEFDGEPVHALIEARELEFRGGGRLGIRRSLLSPESLLYGNGRVPHIVDMLNLTE</sequence>
<accession>A0A4Y7T6E8</accession>
<gene>
    <name evidence="1" type="ORF">FA13DRAFT_1775335</name>
</gene>
<keyword evidence="2" id="KW-1185">Reference proteome</keyword>
<evidence type="ECO:0000313" key="1">
    <source>
        <dbReference type="EMBL" id="TEB29747.1"/>
    </source>
</evidence>
<evidence type="ECO:0000313" key="2">
    <source>
        <dbReference type="Proteomes" id="UP000298030"/>
    </source>
</evidence>
<dbReference type="EMBL" id="QPFP01000026">
    <property type="protein sequence ID" value="TEB29747.1"/>
    <property type="molecule type" value="Genomic_DNA"/>
</dbReference>
<organism evidence="1 2">
    <name type="scientific">Coprinellus micaceus</name>
    <name type="common">Glistening ink-cap mushroom</name>
    <name type="synonym">Coprinus micaceus</name>
    <dbReference type="NCBI Taxonomy" id="71717"/>
    <lineage>
        <taxon>Eukaryota</taxon>
        <taxon>Fungi</taxon>
        <taxon>Dikarya</taxon>
        <taxon>Basidiomycota</taxon>
        <taxon>Agaricomycotina</taxon>
        <taxon>Agaricomycetes</taxon>
        <taxon>Agaricomycetidae</taxon>
        <taxon>Agaricales</taxon>
        <taxon>Agaricineae</taxon>
        <taxon>Psathyrellaceae</taxon>
        <taxon>Coprinellus</taxon>
    </lineage>
</organism>
<name>A0A4Y7T6E8_COPMI</name>
<proteinExistence type="predicted"/>
<protein>
    <submittedName>
        <fullName evidence="1">Uncharacterized protein</fullName>
    </submittedName>
</protein>
<comment type="caution">
    <text evidence="1">The sequence shown here is derived from an EMBL/GenBank/DDBJ whole genome shotgun (WGS) entry which is preliminary data.</text>
</comment>